<keyword evidence="4 7" id="KW-0812">Transmembrane</keyword>
<feature type="transmembrane region" description="Helical" evidence="7">
    <location>
        <begin position="113"/>
        <end position="135"/>
    </location>
</feature>
<evidence type="ECO:0000256" key="1">
    <source>
        <dbReference type="ARBA" id="ARBA00004651"/>
    </source>
</evidence>
<feature type="transmembrane region" description="Helical" evidence="7">
    <location>
        <begin position="59"/>
        <end position="76"/>
    </location>
</feature>
<comment type="caution">
    <text evidence="8">The sequence shown here is derived from an EMBL/GenBank/DDBJ whole genome shotgun (WGS) entry which is preliminary data.</text>
</comment>
<feature type="transmembrane region" description="Helical" evidence="7">
    <location>
        <begin position="332"/>
        <end position="351"/>
    </location>
</feature>
<feature type="transmembrane region" description="Helical" evidence="7">
    <location>
        <begin position="297"/>
        <end position="320"/>
    </location>
</feature>
<comment type="subcellular location">
    <subcellularLocation>
        <location evidence="1">Cell membrane</location>
        <topology evidence="1">Multi-pass membrane protein</topology>
    </subcellularLocation>
</comment>
<protein>
    <submittedName>
        <fullName evidence="8">YeiH family putative sulfate export transporter</fullName>
    </submittedName>
</protein>
<accession>A0A941AMM5</accession>
<evidence type="ECO:0000313" key="8">
    <source>
        <dbReference type="EMBL" id="MBP3950695.1"/>
    </source>
</evidence>
<gene>
    <name evidence="8" type="ORF">J7W16_06075</name>
</gene>
<dbReference type="EMBL" id="JAGKSQ010000002">
    <property type="protein sequence ID" value="MBP3950695.1"/>
    <property type="molecule type" value="Genomic_DNA"/>
</dbReference>
<feature type="transmembrane region" description="Helical" evidence="7">
    <location>
        <begin position="175"/>
        <end position="195"/>
    </location>
</feature>
<evidence type="ECO:0000256" key="7">
    <source>
        <dbReference type="SAM" id="Phobius"/>
    </source>
</evidence>
<evidence type="ECO:0000256" key="4">
    <source>
        <dbReference type="ARBA" id="ARBA00022692"/>
    </source>
</evidence>
<evidence type="ECO:0000256" key="2">
    <source>
        <dbReference type="ARBA" id="ARBA00007977"/>
    </source>
</evidence>
<keyword evidence="5 7" id="KW-1133">Transmembrane helix</keyword>
<dbReference type="Pfam" id="PF03601">
    <property type="entry name" value="Cons_hypoth698"/>
    <property type="match status" value="1"/>
</dbReference>
<feature type="transmembrane region" description="Helical" evidence="7">
    <location>
        <begin position="34"/>
        <end position="53"/>
    </location>
</feature>
<feature type="transmembrane region" description="Helical" evidence="7">
    <location>
        <begin position="147"/>
        <end position="169"/>
    </location>
</feature>
<evidence type="ECO:0000256" key="6">
    <source>
        <dbReference type="ARBA" id="ARBA00023136"/>
    </source>
</evidence>
<organism evidence="8 9">
    <name type="scientific">Halalkalibacter suaedae</name>
    <dbReference type="NCBI Taxonomy" id="2822140"/>
    <lineage>
        <taxon>Bacteria</taxon>
        <taxon>Bacillati</taxon>
        <taxon>Bacillota</taxon>
        <taxon>Bacilli</taxon>
        <taxon>Bacillales</taxon>
        <taxon>Bacillaceae</taxon>
        <taxon>Halalkalibacter</taxon>
    </lineage>
</organism>
<dbReference type="PANTHER" id="PTHR30106">
    <property type="entry name" value="INNER MEMBRANE PROTEIN YEIH-RELATED"/>
    <property type="match status" value="1"/>
</dbReference>
<dbReference type="AlphaFoldDB" id="A0A941AMM5"/>
<reference evidence="8" key="1">
    <citation type="submission" date="2021-03" db="EMBL/GenBank/DDBJ databases">
        <title>Bacillus suaedae sp. nov., isolated from Suaeda aralocaspica.</title>
        <authorList>
            <person name="Lei R.F.R."/>
        </authorList>
    </citation>
    <scope>NUCLEOTIDE SEQUENCE</scope>
    <source>
        <strain evidence="8">YZJH907-2</strain>
    </source>
</reference>
<dbReference type="InterPro" id="IPR018383">
    <property type="entry name" value="UPF0324_pro"/>
</dbReference>
<dbReference type="Proteomes" id="UP000678228">
    <property type="component" value="Unassembled WGS sequence"/>
</dbReference>
<comment type="similarity">
    <text evidence="2">Belongs to the UPF0324 family.</text>
</comment>
<keyword evidence="9" id="KW-1185">Reference proteome</keyword>
<dbReference type="PANTHER" id="PTHR30106:SF2">
    <property type="entry name" value="UPF0324 INNER MEMBRANE PROTEIN YEIH"/>
    <property type="match status" value="1"/>
</dbReference>
<dbReference type="GO" id="GO:0005886">
    <property type="term" value="C:plasma membrane"/>
    <property type="evidence" value="ECO:0007669"/>
    <property type="project" value="UniProtKB-SubCell"/>
</dbReference>
<evidence type="ECO:0000256" key="5">
    <source>
        <dbReference type="ARBA" id="ARBA00022989"/>
    </source>
</evidence>
<evidence type="ECO:0000256" key="3">
    <source>
        <dbReference type="ARBA" id="ARBA00022475"/>
    </source>
</evidence>
<name>A0A941AMM5_9BACI</name>
<keyword evidence="6 7" id="KW-0472">Membrane</keyword>
<feature type="transmembrane region" description="Helical" evidence="7">
    <location>
        <begin position="237"/>
        <end position="260"/>
    </location>
</feature>
<keyword evidence="3" id="KW-1003">Cell membrane</keyword>
<feature type="transmembrane region" description="Helical" evidence="7">
    <location>
        <begin position="272"/>
        <end position="291"/>
    </location>
</feature>
<proteinExistence type="inferred from homology"/>
<sequence length="354" mass="38395">MYFTYRKRRTIVEQTNVIGGCILTYIKSIQDNSFIIGLFLTFWIAIIANLLVMLPIFQLTGAFILAMLIGLTWSTFRRDQFNSKGATFSSKTLLRIGIVLLGLRLNFKEIFQAGPSMFLIALGCLIFTLVIVYYLTKLFKVNHRLGILTACGTAICGAAAIVAIAPQIKAKDEEVAVSATIIALIGTGFTILYTISYPLLTISDTAFGVFAGATLHELAHVIAAAEPGGHLAVDIAVIVKLTRVMMLIPIALILGIGMYLKDNQNNKTFRSFQVPWFILGFIFTSCLNTFGMVPATIVEVLITIAYFLMTMAMAGLGLSVNFKALGGIGLKPFLAAAIGSVLLSVLGFLLVQLV</sequence>
<evidence type="ECO:0000313" key="9">
    <source>
        <dbReference type="Proteomes" id="UP000678228"/>
    </source>
</evidence>